<dbReference type="InterPro" id="IPR029063">
    <property type="entry name" value="SAM-dependent_MTases_sf"/>
</dbReference>
<dbReference type="eggNOG" id="ENOG502RZIN">
    <property type="taxonomic scope" value="Eukaryota"/>
</dbReference>
<dbReference type="Proteomes" id="UP000002035">
    <property type="component" value="Unassembled WGS sequence"/>
</dbReference>
<dbReference type="OMA" id="WYFPSIG"/>
<evidence type="ECO:0000256" key="2">
    <source>
        <dbReference type="ARBA" id="ARBA00022679"/>
    </source>
</evidence>
<evidence type="ECO:0000313" key="4">
    <source>
        <dbReference type="EMBL" id="EEQ33338.1"/>
    </source>
</evidence>
<evidence type="ECO:0000259" key="3">
    <source>
        <dbReference type="Pfam" id="PF13649"/>
    </source>
</evidence>
<dbReference type="GO" id="GO:0008168">
    <property type="term" value="F:methyltransferase activity"/>
    <property type="evidence" value="ECO:0007669"/>
    <property type="project" value="UniProtKB-KW"/>
</dbReference>
<dbReference type="GeneID" id="9227259"/>
<reference evidence="5" key="1">
    <citation type="journal article" date="2012" name="MBio">
        <title>Comparative genome analysis of Trichophyton rubrum and related dermatophytes reveals candidate genes involved in infection.</title>
        <authorList>
            <person name="Martinez D.A."/>
            <person name="Oliver B.G."/>
            <person name="Graeser Y."/>
            <person name="Goldberg J.M."/>
            <person name="Li W."/>
            <person name="Martinez-Rossi N.M."/>
            <person name="Monod M."/>
            <person name="Shelest E."/>
            <person name="Barton R.C."/>
            <person name="Birch E."/>
            <person name="Brakhage A.A."/>
            <person name="Chen Z."/>
            <person name="Gurr S.J."/>
            <person name="Heiman D."/>
            <person name="Heitman J."/>
            <person name="Kosti I."/>
            <person name="Rossi A."/>
            <person name="Saif S."/>
            <person name="Samalova M."/>
            <person name="Saunders C.W."/>
            <person name="Shea T."/>
            <person name="Summerbell R.C."/>
            <person name="Xu J."/>
            <person name="Young S."/>
            <person name="Zeng Q."/>
            <person name="Birren B.W."/>
            <person name="Cuomo C.A."/>
            <person name="White T.C."/>
        </authorList>
    </citation>
    <scope>NUCLEOTIDE SEQUENCE [LARGE SCALE GENOMIC DNA]</scope>
    <source>
        <strain evidence="5">ATCC MYA-4605 / CBS 113480</strain>
    </source>
</reference>
<dbReference type="HOGENOM" id="CLU_037990_5_3_1"/>
<dbReference type="AlphaFoldDB" id="C5FWT1"/>
<evidence type="ECO:0000256" key="1">
    <source>
        <dbReference type="ARBA" id="ARBA00022603"/>
    </source>
</evidence>
<dbReference type="Gene3D" id="3.40.50.150">
    <property type="entry name" value="Vaccinia Virus protein VP39"/>
    <property type="match status" value="1"/>
</dbReference>
<dbReference type="EMBL" id="DS995706">
    <property type="protein sequence ID" value="EEQ33338.1"/>
    <property type="molecule type" value="Genomic_DNA"/>
</dbReference>
<feature type="domain" description="Methyltransferase" evidence="3">
    <location>
        <begin position="42"/>
        <end position="140"/>
    </location>
</feature>
<dbReference type="Pfam" id="PF13649">
    <property type="entry name" value="Methyltransf_25"/>
    <property type="match status" value="1"/>
</dbReference>
<name>C5FWT1_ARTOC</name>
<keyword evidence="5" id="KW-1185">Reference proteome</keyword>
<dbReference type="InterPro" id="IPR041698">
    <property type="entry name" value="Methyltransf_25"/>
</dbReference>
<dbReference type="VEuPathDB" id="FungiDB:MCYG_06157"/>
<proteinExistence type="predicted"/>
<dbReference type="SUPFAM" id="SSF53335">
    <property type="entry name" value="S-adenosyl-L-methionine-dependent methyltransferases"/>
    <property type="match status" value="1"/>
</dbReference>
<dbReference type="GO" id="GO:0032259">
    <property type="term" value="P:methylation"/>
    <property type="evidence" value="ECO:0007669"/>
    <property type="project" value="UniProtKB-KW"/>
</dbReference>
<evidence type="ECO:0000313" key="5">
    <source>
        <dbReference type="Proteomes" id="UP000002035"/>
    </source>
</evidence>
<dbReference type="PANTHER" id="PTHR43861:SF1">
    <property type="entry name" value="TRANS-ACONITATE 2-METHYLTRANSFERASE"/>
    <property type="match status" value="1"/>
</dbReference>
<sequence length="276" mass="30159">MYTIYVLTAYCYVQAYSAAASFVPRLTDRVLRHLNPQPGDKVLDVGCGDGQFTSKFVSAVAAVLGVDSSAAMVESARRLHHRSSHADFRVVDCRYLGQTDIVDGSWDKVVSNAALHWILRDGSTRVSVLKAVYDSLRPGGAFVFEMGGHGNVAEVHTALLAALVRHGLSPDAARDASPWFFPSDDWMRSTLEGLGFVVDLLEVEYRPTRLTVDAHGGIEGWVRLMGASMLEALPLTAREDAVSSTCELLKSIIYREDGSSWLGYVRLRGVALKPGR</sequence>
<dbReference type="CDD" id="cd02440">
    <property type="entry name" value="AdoMet_MTases"/>
    <property type="match status" value="1"/>
</dbReference>
<keyword evidence="2 4" id="KW-0808">Transferase</keyword>
<dbReference type="STRING" id="554155.C5FWT1"/>
<dbReference type="RefSeq" id="XP_002844193.1">
    <property type="nucleotide sequence ID" value="XM_002844147.1"/>
</dbReference>
<gene>
    <name evidence="4" type="ORF">MCYG_06157</name>
</gene>
<dbReference type="PANTHER" id="PTHR43861">
    <property type="entry name" value="TRANS-ACONITATE 2-METHYLTRANSFERASE-RELATED"/>
    <property type="match status" value="1"/>
</dbReference>
<accession>C5FWT1</accession>
<organism evidence="4 5">
    <name type="scientific">Arthroderma otae (strain ATCC MYA-4605 / CBS 113480)</name>
    <name type="common">Microsporum canis</name>
    <dbReference type="NCBI Taxonomy" id="554155"/>
    <lineage>
        <taxon>Eukaryota</taxon>
        <taxon>Fungi</taxon>
        <taxon>Dikarya</taxon>
        <taxon>Ascomycota</taxon>
        <taxon>Pezizomycotina</taxon>
        <taxon>Eurotiomycetes</taxon>
        <taxon>Eurotiomycetidae</taxon>
        <taxon>Onygenales</taxon>
        <taxon>Arthrodermataceae</taxon>
        <taxon>Microsporum</taxon>
    </lineage>
</organism>
<dbReference type="OrthoDB" id="66144at2759"/>
<keyword evidence="1 4" id="KW-0489">Methyltransferase</keyword>
<protein>
    <submittedName>
        <fullName evidence="4">Methyltransferase type 11</fullName>
    </submittedName>
</protein>